<organism evidence="1 2">
    <name type="scientific">Thalassotalea eurytherma</name>
    <dbReference type="NCBI Taxonomy" id="1144278"/>
    <lineage>
        <taxon>Bacteria</taxon>
        <taxon>Pseudomonadati</taxon>
        <taxon>Pseudomonadota</taxon>
        <taxon>Gammaproteobacteria</taxon>
        <taxon>Alteromonadales</taxon>
        <taxon>Colwelliaceae</taxon>
        <taxon>Thalassotalea</taxon>
    </lineage>
</organism>
<sequence length="88" mass="10368">MTYSLDEQSRIIEMAWEDRTPFEAIALLYGLNEGELITFMRQVLKPKSFFRWRKRVSGRKTKHVALRGNNVSRSHCPSQYKFSSANKK</sequence>
<reference evidence="1 2" key="1">
    <citation type="submission" date="2023-03" db="EMBL/GenBank/DDBJ databases">
        <title>Draft genome sequence of Thalassotalea eurytherma JCM 18482T.</title>
        <authorList>
            <person name="Sawabe T."/>
        </authorList>
    </citation>
    <scope>NUCLEOTIDE SEQUENCE [LARGE SCALE GENOMIC DNA]</scope>
    <source>
        <strain evidence="1 2">JCM 18482</strain>
    </source>
</reference>
<evidence type="ECO:0000313" key="1">
    <source>
        <dbReference type="EMBL" id="GLX83385.1"/>
    </source>
</evidence>
<dbReference type="EMBL" id="BSSU01000015">
    <property type="protein sequence ID" value="GLX83385.1"/>
    <property type="molecule type" value="Genomic_DNA"/>
</dbReference>
<proteinExistence type="predicted"/>
<dbReference type="Pfam" id="PF10985">
    <property type="entry name" value="DUF2805"/>
    <property type="match status" value="1"/>
</dbReference>
<dbReference type="Proteomes" id="UP001157133">
    <property type="component" value="Unassembled WGS sequence"/>
</dbReference>
<dbReference type="InterPro" id="IPR019882">
    <property type="entry name" value="CHP03643"/>
</dbReference>
<name>A0ABQ6H5F4_9GAMM</name>
<dbReference type="NCBIfam" id="TIGR03643">
    <property type="entry name" value="TIGR03643 family protein"/>
    <property type="match status" value="1"/>
</dbReference>
<dbReference type="RefSeq" id="WP_284208821.1">
    <property type="nucleotide sequence ID" value="NZ_BSSU01000015.1"/>
</dbReference>
<protein>
    <submittedName>
        <fullName evidence="1">TIGR03643 family protein</fullName>
    </submittedName>
</protein>
<gene>
    <name evidence="1" type="ORF">theurythT_28380</name>
</gene>
<comment type="caution">
    <text evidence="1">The sequence shown here is derived from an EMBL/GenBank/DDBJ whole genome shotgun (WGS) entry which is preliminary data.</text>
</comment>
<keyword evidence="2" id="KW-1185">Reference proteome</keyword>
<accession>A0ABQ6H5F4</accession>
<evidence type="ECO:0000313" key="2">
    <source>
        <dbReference type="Proteomes" id="UP001157133"/>
    </source>
</evidence>